<keyword evidence="9" id="KW-0472">Membrane</keyword>
<keyword evidence="4" id="KW-0349">Heme</keyword>
<feature type="domain" description="FHA" evidence="10">
    <location>
        <begin position="31"/>
        <end position="96"/>
    </location>
</feature>
<evidence type="ECO:0000256" key="7">
    <source>
        <dbReference type="ARBA" id="ARBA00022982"/>
    </source>
</evidence>
<evidence type="ECO:0000256" key="6">
    <source>
        <dbReference type="ARBA" id="ARBA00022729"/>
    </source>
</evidence>
<evidence type="ECO:0000256" key="3">
    <source>
        <dbReference type="ARBA" id="ARBA00022448"/>
    </source>
</evidence>
<evidence type="ECO:0000259" key="11">
    <source>
        <dbReference type="Pfam" id="PF14537"/>
    </source>
</evidence>
<dbReference type="GO" id="GO:0030313">
    <property type="term" value="C:cell envelope"/>
    <property type="evidence" value="ECO:0007669"/>
    <property type="project" value="UniProtKB-SubCell"/>
</dbReference>
<dbReference type="CDD" id="cd00060">
    <property type="entry name" value="FHA"/>
    <property type="match status" value="1"/>
</dbReference>
<reference evidence="12" key="2">
    <citation type="submission" date="2020-09" db="EMBL/GenBank/DDBJ databases">
        <authorList>
            <person name="Sun Q."/>
            <person name="Kim S."/>
        </authorList>
    </citation>
    <scope>NUCLEOTIDE SEQUENCE</scope>
    <source>
        <strain evidence="12">KCTC 32513</strain>
    </source>
</reference>
<dbReference type="InterPro" id="IPR000253">
    <property type="entry name" value="FHA_dom"/>
</dbReference>
<dbReference type="RefSeq" id="WP_189499607.1">
    <property type="nucleotide sequence ID" value="NZ_BMZH01000021.1"/>
</dbReference>
<dbReference type="SUPFAM" id="SSF49879">
    <property type="entry name" value="SMAD/FHA domain"/>
    <property type="match status" value="1"/>
</dbReference>
<comment type="subcellular location">
    <subcellularLocation>
        <location evidence="2">Cell envelope</location>
    </subcellularLocation>
</comment>
<keyword evidence="3" id="KW-0813">Transport</keyword>
<feature type="domain" description="Tetrahaem cytochrome" evidence="11">
    <location>
        <begin position="194"/>
        <end position="286"/>
    </location>
</feature>
<dbReference type="PANTHER" id="PTHR35038:SF8">
    <property type="entry name" value="C-TYPE POLYHEME CYTOCHROME OMCC"/>
    <property type="match status" value="1"/>
</dbReference>
<dbReference type="GO" id="GO:0016491">
    <property type="term" value="F:oxidoreductase activity"/>
    <property type="evidence" value="ECO:0007669"/>
    <property type="project" value="TreeGrafter"/>
</dbReference>
<dbReference type="Proteomes" id="UP000634004">
    <property type="component" value="Unassembled WGS sequence"/>
</dbReference>
<evidence type="ECO:0000256" key="8">
    <source>
        <dbReference type="ARBA" id="ARBA00023004"/>
    </source>
</evidence>
<comment type="caution">
    <text evidence="12">The sequence shown here is derived from an EMBL/GenBank/DDBJ whole genome shotgun (WGS) entry which is preliminary data.</text>
</comment>
<name>A0A8J3CTM6_9PROT</name>
<dbReference type="InterPro" id="IPR036280">
    <property type="entry name" value="Multihaem_cyt_sf"/>
</dbReference>
<accession>A0A8J3CTM6</accession>
<dbReference type="PANTHER" id="PTHR35038">
    <property type="entry name" value="DISSIMILATORY SULFITE REDUCTASE SIRA"/>
    <property type="match status" value="1"/>
</dbReference>
<keyword evidence="9" id="KW-1133">Transmembrane helix</keyword>
<protein>
    <recommendedName>
        <fullName evidence="14">FHA domain-containing protein</fullName>
    </recommendedName>
</protein>
<evidence type="ECO:0000259" key="10">
    <source>
        <dbReference type="Pfam" id="PF00498"/>
    </source>
</evidence>
<dbReference type="Gene3D" id="3.90.10.10">
    <property type="entry name" value="Cytochrome C3"/>
    <property type="match status" value="3"/>
</dbReference>
<keyword evidence="5" id="KW-0479">Metal-binding</keyword>
<dbReference type="Pfam" id="PF00498">
    <property type="entry name" value="FHA"/>
    <property type="match status" value="1"/>
</dbReference>
<keyword evidence="8" id="KW-0408">Iron</keyword>
<gene>
    <name evidence="12" type="ORF">GCM10009069_28960</name>
</gene>
<dbReference type="SUPFAM" id="SSF48695">
    <property type="entry name" value="Multiheme cytochromes"/>
    <property type="match status" value="1"/>
</dbReference>
<keyword evidence="13" id="KW-1185">Reference proteome</keyword>
<dbReference type="InterPro" id="IPR051829">
    <property type="entry name" value="Multiheme_Cytochr_ET"/>
</dbReference>
<organism evidence="12 13">
    <name type="scientific">Algimonas arctica</name>
    <dbReference type="NCBI Taxonomy" id="1479486"/>
    <lineage>
        <taxon>Bacteria</taxon>
        <taxon>Pseudomonadati</taxon>
        <taxon>Pseudomonadota</taxon>
        <taxon>Alphaproteobacteria</taxon>
        <taxon>Maricaulales</taxon>
        <taxon>Robiginitomaculaceae</taxon>
        <taxon>Algimonas</taxon>
    </lineage>
</organism>
<reference evidence="12" key="1">
    <citation type="journal article" date="2014" name="Int. J. Syst. Evol. Microbiol.">
        <title>Complete genome sequence of Corynebacterium casei LMG S-19264T (=DSM 44701T), isolated from a smear-ripened cheese.</title>
        <authorList>
            <consortium name="US DOE Joint Genome Institute (JGI-PGF)"/>
            <person name="Walter F."/>
            <person name="Albersmeier A."/>
            <person name="Kalinowski J."/>
            <person name="Ruckert C."/>
        </authorList>
    </citation>
    <scope>NUCLEOTIDE SEQUENCE</scope>
    <source>
        <strain evidence="12">KCTC 32513</strain>
    </source>
</reference>
<dbReference type="Pfam" id="PF14537">
    <property type="entry name" value="Cytochrom_c3_2"/>
    <property type="match status" value="1"/>
</dbReference>
<evidence type="ECO:0000313" key="12">
    <source>
        <dbReference type="EMBL" id="GHB04576.1"/>
    </source>
</evidence>
<keyword evidence="9" id="KW-0812">Transmembrane</keyword>
<evidence type="ECO:0000313" key="13">
    <source>
        <dbReference type="Proteomes" id="UP000634004"/>
    </source>
</evidence>
<evidence type="ECO:0000256" key="5">
    <source>
        <dbReference type="ARBA" id="ARBA00022723"/>
    </source>
</evidence>
<evidence type="ECO:0000256" key="1">
    <source>
        <dbReference type="ARBA" id="ARBA00001926"/>
    </source>
</evidence>
<dbReference type="InterPro" id="IPR012286">
    <property type="entry name" value="Tetrahaem_cytochrome"/>
</dbReference>
<evidence type="ECO:0008006" key="14">
    <source>
        <dbReference type="Google" id="ProtNLM"/>
    </source>
</evidence>
<dbReference type="InterPro" id="IPR008984">
    <property type="entry name" value="SMAD_FHA_dom_sf"/>
</dbReference>
<sequence length="602" mass="65843">MTILIRDIKRIGTGDATRTSIRERKVEAETISIGRRKGSDIQIDALSIQLDHAEISVPSEGDALLRLHGNATALADGRVVTNGKSVIKPGTILRLGPVQITVENNTVDETITLAVESVETRTEAISRDDEDAVFATRSVLPSKRIISWMSALIVLGFFLALPILADRSPAHPIVKASPVQADVSWNSGELSLLHSNLKNDCASCHVNAFEAVTDDTCLSCHTDLERHAEPLDLKKAERPVEGFNAFLTKTSEAFGRPADRCSSCHIEHNASSHIIKSSDAICSDCHAELDKRLPNTDIMNVSDFGTDHPEFRPYVIVAPALAQPLTQRISLDLIPKGNSGLKFPHDLHMADNNAVAKMANTLPGRYGFDDGVTCDDCHSEEAGGALFEPVRMEQDCAMCHSLTFEIEADGYERTLRHGEPDEVIASMRDFYDAKALANIRDTATDSRTRRRPGAAAEIRNSNRRELAFKRSEEVTIGKVDAIFSEGGACYDCHEIERPVDIRTMDFKVLPISVADSFYRRSPFNHEVHEIEGVECSSCHAAETSASSSDILLPKIAVCRDCHIGQASWKAGGDIAAGKYPTNCLTCHGFHDGPHYKPQDGNP</sequence>
<proteinExistence type="predicted"/>
<keyword evidence="7" id="KW-0249">Electron transport</keyword>
<dbReference type="CDD" id="cd08168">
    <property type="entry name" value="Cytochrom_C3"/>
    <property type="match status" value="2"/>
</dbReference>
<comment type="cofactor">
    <cofactor evidence="1">
        <name>heme c</name>
        <dbReference type="ChEBI" id="CHEBI:61717"/>
    </cofactor>
</comment>
<dbReference type="Gene3D" id="2.60.200.20">
    <property type="match status" value="1"/>
</dbReference>
<dbReference type="AlphaFoldDB" id="A0A8J3CTM6"/>
<dbReference type="GO" id="GO:0046872">
    <property type="term" value="F:metal ion binding"/>
    <property type="evidence" value="ECO:0007669"/>
    <property type="project" value="UniProtKB-KW"/>
</dbReference>
<dbReference type="EMBL" id="BMZH01000021">
    <property type="protein sequence ID" value="GHB04576.1"/>
    <property type="molecule type" value="Genomic_DNA"/>
</dbReference>
<evidence type="ECO:0000256" key="9">
    <source>
        <dbReference type="SAM" id="Phobius"/>
    </source>
</evidence>
<evidence type="ECO:0000256" key="2">
    <source>
        <dbReference type="ARBA" id="ARBA00004196"/>
    </source>
</evidence>
<keyword evidence="6" id="KW-0732">Signal</keyword>
<feature type="transmembrane region" description="Helical" evidence="9">
    <location>
        <begin position="145"/>
        <end position="165"/>
    </location>
</feature>
<evidence type="ECO:0000256" key="4">
    <source>
        <dbReference type="ARBA" id="ARBA00022617"/>
    </source>
</evidence>